<accession>B3T5B3</accession>
<evidence type="ECO:0000313" key="2">
    <source>
        <dbReference type="EMBL" id="ABZ07772.1"/>
    </source>
</evidence>
<dbReference type="EMBL" id="EU016609">
    <property type="protein sequence ID" value="ABZ07772.1"/>
    <property type="molecule type" value="Genomic_DNA"/>
</dbReference>
<gene>
    <name evidence="2" type="ORF">ALOHA_HF4000ANIW141C7ctg1g6</name>
</gene>
<sequence length="126" mass="13585">MLRYAPKGGGRSNFATSDERGSPSTLAMTLFVPILTQRRVFLDEIEPIQSDNRSILPPPWLNHSQVRGMPGKVVSTTASTSPCCSSLSRGERSSRMAGPRGPVSRWLDQAARSGASEGCISDISCF</sequence>
<dbReference type="AlphaFoldDB" id="B3T5B3"/>
<organism evidence="2">
    <name type="scientific">uncultured marine microorganism HF4000_ANIW141C7</name>
    <dbReference type="NCBI Taxonomy" id="455536"/>
    <lineage>
        <taxon>unclassified sequences</taxon>
        <taxon>environmental samples</taxon>
    </lineage>
</organism>
<name>B3T5B3_9ZZZZ</name>
<feature type="region of interest" description="Disordered" evidence="1">
    <location>
        <begin position="72"/>
        <end position="104"/>
    </location>
</feature>
<evidence type="ECO:0000256" key="1">
    <source>
        <dbReference type="SAM" id="MobiDB-lite"/>
    </source>
</evidence>
<proteinExistence type="predicted"/>
<protein>
    <submittedName>
        <fullName evidence="2">Uncharacterized protein</fullName>
    </submittedName>
</protein>
<reference evidence="2" key="1">
    <citation type="journal article" date="2008" name="ISME J.">
        <title>Genomic patterns of recombination, clonal divergence and environment in marine microbial populations.</title>
        <authorList>
            <person name="Konstantinidis K.T."/>
            <person name="Delong E.F."/>
        </authorList>
    </citation>
    <scope>NUCLEOTIDE SEQUENCE</scope>
</reference>
<feature type="region of interest" description="Disordered" evidence="1">
    <location>
        <begin position="1"/>
        <end position="22"/>
    </location>
</feature>
<feature type="compositionally biased region" description="Low complexity" evidence="1">
    <location>
        <begin position="75"/>
        <end position="88"/>
    </location>
</feature>